<organism evidence="1 2">
    <name type="scientific">Aromia moschata</name>
    <dbReference type="NCBI Taxonomy" id="1265417"/>
    <lineage>
        <taxon>Eukaryota</taxon>
        <taxon>Metazoa</taxon>
        <taxon>Ecdysozoa</taxon>
        <taxon>Arthropoda</taxon>
        <taxon>Hexapoda</taxon>
        <taxon>Insecta</taxon>
        <taxon>Pterygota</taxon>
        <taxon>Neoptera</taxon>
        <taxon>Endopterygota</taxon>
        <taxon>Coleoptera</taxon>
        <taxon>Polyphaga</taxon>
        <taxon>Cucujiformia</taxon>
        <taxon>Chrysomeloidea</taxon>
        <taxon>Cerambycidae</taxon>
        <taxon>Cerambycinae</taxon>
        <taxon>Callichromatini</taxon>
        <taxon>Aromia</taxon>
    </lineage>
</organism>
<dbReference type="AlphaFoldDB" id="A0AAV8Y8C8"/>
<comment type="caution">
    <text evidence="1">The sequence shown here is derived from an EMBL/GenBank/DDBJ whole genome shotgun (WGS) entry which is preliminary data.</text>
</comment>
<keyword evidence="2" id="KW-1185">Reference proteome</keyword>
<name>A0AAV8Y8C8_9CUCU</name>
<reference evidence="1" key="1">
    <citation type="journal article" date="2023" name="Insect Mol. Biol.">
        <title>Genome sequencing provides insights into the evolution of gene families encoding plant cell wall-degrading enzymes in longhorned beetles.</title>
        <authorList>
            <person name="Shin N.R."/>
            <person name="Okamura Y."/>
            <person name="Kirsch R."/>
            <person name="Pauchet Y."/>
        </authorList>
    </citation>
    <scope>NUCLEOTIDE SEQUENCE</scope>
    <source>
        <strain evidence="1">AMC_N1</strain>
    </source>
</reference>
<evidence type="ECO:0000313" key="1">
    <source>
        <dbReference type="EMBL" id="KAJ8946574.1"/>
    </source>
</evidence>
<evidence type="ECO:0000313" key="2">
    <source>
        <dbReference type="Proteomes" id="UP001162162"/>
    </source>
</evidence>
<gene>
    <name evidence="1" type="ORF">NQ318_008304</name>
</gene>
<accession>A0AAV8Y8C8</accession>
<dbReference type="Proteomes" id="UP001162162">
    <property type="component" value="Unassembled WGS sequence"/>
</dbReference>
<protein>
    <submittedName>
        <fullName evidence="1">Uncharacterized protein</fullName>
    </submittedName>
</protein>
<proteinExistence type="predicted"/>
<sequence>MNSMDFLLTNKDITYEIRTEIKRLGRPIPDLIISKTDIGKSQNYSRTFNSMVATEVHGLKKGYKEVMVLKLLALFVGTEQQRFLARDLHQFNIKYYVASIKVRISQNPDT</sequence>
<dbReference type="EMBL" id="JAPWTK010000182">
    <property type="protein sequence ID" value="KAJ8946574.1"/>
    <property type="molecule type" value="Genomic_DNA"/>
</dbReference>